<sequence length="408" mass="47659">MAAGVSNGLYSSLSSELKLVLLCSRLQTTVEEEVAIDKLLAEHIDWELFMHLTMHHRLYPLEYRYLSTHIHPKVPKTVVSILRQQTQQNTCKTLQMVGELVRLIRAMAQNRIRTVVMKGFPLAYQLYGDMTLRPSKDLDILVWPEDMDKARKIVEDNGYFPEHPIANSSPAQQRKWMETNQHLEYWNPDRAVCLELHWRLDCHGLDIPLITVENSLVQVQLANQSINILGKEELLLYLVLHGANHAWSRLKWLCDVDIVLRQGAFSWEALYQLAYSLGVNAILNQSIILSHALLDTPIPVNIVEMAKNDTKAQDLAAMALRCISDNDYKPKKLYVVAYSIYQWEKYLFLLQARWRERISFVFRCFLPSKEDFRMIALPEKLYFLYYMLSPFTWLCCRVRNAARKRSLW</sequence>
<dbReference type="InterPro" id="IPR039498">
    <property type="entry name" value="NTP_transf_5"/>
</dbReference>
<dbReference type="EMBL" id="CTRP01000015">
    <property type="protein sequence ID" value="CQR74725.1"/>
    <property type="molecule type" value="Genomic_DNA"/>
</dbReference>
<accession>A0A0U1L5E8</accession>
<proteinExistence type="predicted"/>
<dbReference type="Pfam" id="PF14907">
    <property type="entry name" value="NTP_transf_5"/>
    <property type="match status" value="1"/>
</dbReference>
<evidence type="ECO:0000313" key="2">
    <source>
        <dbReference type="Proteomes" id="UP000049855"/>
    </source>
</evidence>
<reference evidence="2" key="1">
    <citation type="submission" date="2015-03" db="EMBL/GenBank/DDBJ databases">
        <authorList>
            <person name="Nijsse Bart"/>
        </authorList>
    </citation>
    <scope>NUCLEOTIDE SEQUENCE [LARGE SCALE GENOMIC DNA]</scope>
</reference>
<protein>
    <recommendedName>
        <fullName evidence="3">Nucleotidyltransferase family protein</fullName>
    </recommendedName>
</protein>
<dbReference type="AlphaFoldDB" id="A0A0U1L5E8"/>
<evidence type="ECO:0008006" key="3">
    <source>
        <dbReference type="Google" id="ProtNLM"/>
    </source>
</evidence>
<name>A0A0U1L5E8_9FIRM</name>
<dbReference type="RefSeq" id="WP_021166551.1">
    <property type="nucleotide sequence ID" value="NZ_CTRP01000015.1"/>
</dbReference>
<gene>
    <name evidence="1" type="ORF">SpAn4DRAFT_4082</name>
</gene>
<dbReference type="Proteomes" id="UP000049855">
    <property type="component" value="Unassembled WGS sequence"/>
</dbReference>
<evidence type="ECO:0000313" key="1">
    <source>
        <dbReference type="EMBL" id="CQR74725.1"/>
    </source>
</evidence>
<organism evidence="1 2">
    <name type="scientific">Sporomusa ovata</name>
    <dbReference type="NCBI Taxonomy" id="2378"/>
    <lineage>
        <taxon>Bacteria</taxon>
        <taxon>Bacillati</taxon>
        <taxon>Bacillota</taxon>
        <taxon>Negativicutes</taxon>
        <taxon>Selenomonadales</taxon>
        <taxon>Sporomusaceae</taxon>
        <taxon>Sporomusa</taxon>
    </lineage>
</organism>
<dbReference type="Gene3D" id="3.30.460.40">
    <property type="match status" value="1"/>
</dbReference>
<keyword evidence="2" id="KW-1185">Reference proteome</keyword>